<organism evidence="5 6">
    <name type="scientific">Lentinus brumalis</name>
    <dbReference type="NCBI Taxonomy" id="2498619"/>
    <lineage>
        <taxon>Eukaryota</taxon>
        <taxon>Fungi</taxon>
        <taxon>Dikarya</taxon>
        <taxon>Basidiomycota</taxon>
        <taxon>Agaricomycotina</taxon>
        <taxon>Agaricomycetes</taxon>
        <taxon>Polyporales</taxon>
        <taxon>Polyporaceae</taxon>
        <taxon>Lentinus</taxon>
    </lineage>
</organism>
<evidence type="ECO:0000256" key="2">
    <source>
        <dbReference type="ARBA" id="ARBA00010421"/>
    </source>
</evidence>
<protein>
    <submittedName>
        <fullName evidence="5">Cerato-platanin</fullName>
    </submittedName>
</protein>
<sequence length="149" mass="15461">MQFKIISLSLLALAASALGATTSHSVTVSYDNVYDNPNTPFSAVSCSDGSHGFITKGYTSLGSLTSKLRVGVYVGGAGVIGGWNSPQCGTCWKLEYKNGRSVYTIGIDHTGNGWNIPQAAMDALTDGQAAQLGHVQAVATIVDNSWCGA</sequence>
<dbReference type="OrthoDB" id="4898945at2759"/>
<dbReference type="InterPro" id="IPR036908">
    <property type="entry name" value="RlpA-like_sf"/>
</dbReference>
<evidence type="ECO:0000313" key="5">
    <source>
        <dbReference type="EMBL" id="RDX52920.1"/>
    </source>
</evidence>
<comment type="similarity">
    <text evidence="2">Belongs to the cerato-platanin family.</text>
</comment>
<evidence type="ECO:0000256" key="4">
    <source>
        <dbReference type="SAM" id="SignalP"/>
    </source>
</evidence>
<keyword evidence="3" id="KW-0964">Secreted</keyword>
<dbReference type="SUPFAM" id="SSF50685">
    <property type="entry name" value="Barwin-like endoglucanases"/>
    <property type="match status" value="1"/>
</dbReference>
<feature type="signal peptide" evidence="4">
    <location>
        <begin position="1"/>
        <end position="19"/>
    </location>
</feature>
<evidence type="ECO:0000313" key="6">
    <source>
        <dbReference type="Proteomes" id="UP000256964"/>
    </source>
</evidence>
<dbReference type="Gene3D" id="2.40.40.10">
    <property type="entry name" value="RlpA-like domain"/>
    <property type="match status" value="1"/>
</dbReference>
<accession>A0A371DK63</accession>
<feature type="chain" id="PRO_5016606096" evidence="4">
    <location>
        <begin position="20"/>
        <end position="149"/>
    </location>
</feature>
<dbReference type="EMBL" id="KZ857389">
    <property type="protein sequence ID" value="RDX52920.1"/>
    <property type="molecule type" value="Genomic_DNA"/>
</dbReference>
<evidence type="ECO:0000256" key="3">
    <source>
        <dbReference type="ARBA" id="ARBA00022525"/>
    </source>
</evidence>
<reference evidence="5 6" key="1">
    <citation type="journal article" date="2018" name="Biotechnol. Biofuels">
        <title>Integrative visual omics of the white-rot fungus Polyporus brumalis exposes the biotechnological potential of its oxidative enzymes for delignifying raw plant biomass.</title>
        <authorList>
            <person name="Miyauchi S."/>
            <person name="Rancon A."/>
            <person name="Drula E."/>
            <person name="Hage H."/>
            <person name="Chaduli D."/>
            <person name="Favel A."/>
            <person name="Grisel S."/>
            <person name="Henrissat B."/>
            <person name="Herpoel-Gimbert I."/>
            <person name="Ruiz-Duenas F.J."/>
            <person name="Chevret D."/>
            <person name="Hainaut M."/>
            <person name="Lin J."/>
            <person name="Wang M."/>
            <person name="Pangilinan J."/>
            <person name="Lipzen A."/>
            <person name="Lesage-Meessen L."/>
            <person name="Navarro D."/>
            <person name="Riley R."/>
            <person name="Grigoriev I.V."/>
            <person name="Zhou S."/>
            <person name="Raouche S."/>
            <person name="Rosso M.N."/>
        </authorList>
    </citation>
    <scope>NUCLEOTIDE SEQUENCE [LARGE SCALE GENOMIC DNA]</scope>
    <source>
        <strain evidence="5 6">BRFM 1820</strain>
    </source>
</reference>
<keyword evidence="6" id="KW-1185">Reference proteome</keyword>
<evidence type="ECO:0000256" key="1">
    <source>
        <dbReference type="ARBA" id="ARBA00004613"/>
    </source>
</evidence>
<keyword evidence="4" id="KW-0732">Signal</keyword>
<dbReference type="AlphaFoldDB" id="A0A371DK63"/>
<dbReference type="CDD" id="cd22778">
    <property type="entry name" value="DPBB_CEPL-like"/>
    <property type="match status" value="1"/>
</dbReference>
<dbReference type="InterPro" id="IPR010829">
    <property type="entry name" value="Cerato-platanin"/>
</dbReference>
<dbReference type="Proteomes" id="UP000256964">
    <property type="component" value="Unassembled WGS sequence"/>
</dbReference>
<name>A0A371DK63_9APHY</name>
<proteinExistence type="inferred from homology"/>
<dbReference type="Pfam" id="PF07249">
    <property type="entry name" value="Cerato-platanin"/>
    <property type="match status" value="1"/>
</dbReference>
<comment type="subcellular location">
    <subcellularLocation>
        <location evidence="1">Secreted</location>
    </subcellularLocation>
</comment>
<dbReference type="GO" id="GO:0005576">
    <property type="term" value="C:extracellular region"/>
    <property type="evidence" value="ECO:0007669"/>
    <property type="project" value="UniProtKB-SubCell"/>
</dbReference>
<gene>
    <name evidence="5" type="ORF">OH76DRAFT_135043</name>
</gene>